<dbReference type="Pfam" id="PF04480">
    <property type="entry name" value="DUF559"/>
    <property type="match status" value="1"/>
</dbReference>
<comment type="caution">
    <text evidence="3">The sequence shown here is derived from an EMBL/GenBank/DDBJ whole genome shotgun (WGS) entry which is preliminary data.</text>
</comment>
<dbReference type="InterPro" id="IPR011335">
    <property type="entry name" value="Restrct_endonuc-II-like"/>
</dbReference>
<dbReference type="Gene3D" id="3.40.960.10">
    <property type="entry name" value="VSR Endonuclease"/>
    <property type="match status" value="1"/>
</dbReference>
<feature type="region of interest" description="Disordered" evidence="1">
    <location>
        <begin position="275"/>
        <end position="295"/>
    </location>
</feature>
<dbReference type="Proteomes" id="UP001500449">
    <property type="component" value="Unassembled WGS sequence"/>
</dbReference>
<organism evidence="3 4">
    <name type="scientific">Pseudonocardia ailaonensis</name>
    <dbReference type="NCBI Taxonomy" id="367279"/>
    <lineage>
        <taxon>Bacteria</taxon>
        <taxon>Bacillati</taxon>
        <taxon>Actinomycetota</taxon>
        <taxon>Actinomycetes</taxon>
        <taxon>Pseudonocardiales</taxon>
        <taxon>Pseudonocardiaceae</taxon>
        <taxon>Pseudonocardia</taxon>
    </lineage>
</organism>
<evidence type="ECO:0000313" key="4">
    <source>
        <dbReference type="Proteomes" id="UP001500449"/>
    </source>
</evidence>
<evidence type="ECO:0000313" key="3">
    <source>
        <dbReference type="EMBL" id="GAA1867577.1"/>
    </source>
</evidence>
<sequence length="295" mass="31723">MTIQPFRGSTAVAAGRVTRARLRGPAFLRVFPDVYVPVGPGAGPPDLALRARAAAVVVEGRGVVGGWAAAELLGASCGPQDAAVEVVVPAGSQRPQAGLVVRRGRLGEDEILLVGGVRTTSFERTAFDLACRLPVREGVVAVDALARVGGFEPQVLLRMRNRHLGARGSARVPEVVARADRRSGSPMETRIRLTIADAGLPLPVLQHPVGPYELDLAYPLLRLGIEHNGSDHLVPERALRDLRREAYLARQGWRIIRFASADILNRPHTVAARIRGELGRDRHESHDSARHSATA</sequence>
<name>A0ABN2NH82_9PSEU</name>
<evidence type="ECO:0000256" key="1">
    <source>
        <dbReference type="SAM" id="MobiDB-lite"/>
    </source>
</evidence>
<proteinExistence type="predicted"/>
<dbReference type="InterPro" id="IPR007569">
    <property type="entry name" value="DUF559"/>
</dbReference>
<keyword evidence="4" id="KW-1185">Reference proteome</keyword>
<evidence type="ECO:0000259" key="2">
    <source>
        <dbReference type="Pfam" id="PF04480"/>
    </source>
</evidence>
<dbReference type="EMBL" id="BAAAQK010000023">
    <property type="protein sequence ID" value="GAA1867577.1"/>
    <property type="molecule type" value="Genomic_DNA"/>
</dbReference>
<feature type="domain" description="DUF559" evidence="2">
    <location>
        <begin position="206"/>
        <end position="276"/>
    </location>
</feature>
<dbReference type="RefSeq" id="WP_344423224.1">
    <property type="nucleotide sequence ID" value="NZ_BAAAQK010000023.1"/>
</dbReference>
<gene>
    <name evidence="3" type="ORF">GCM10009836_54950</name>
</gene>
<dbReference type="SUPFAM" id="SSF52980">
    <property type="entry name" value="Restriction endonuclease-like"/>
    <property type="match status" value="1"/>
</dbReference>
<accession>A0ABN2NH82</accession>
<protein>
    <recommendedName>
        <fullName evidence="2">DUF559 domain-containing protein</fullName>
    </recommendedName>
</protein>
<reference evidence="3 4" key="1">
    <citation type="journal article" date="2019" name="Int. J. Syst. Evol. Microbiol.">
        <title>The Global Catalogue of Microorganisms (GCM) 10K type strain sequencing project: providing services to taxonomists for standard genome sequencing and annotation.</title>
        <authorList>
            <consortium name="The Broad Institute Genomics Platform"/>
            <consortium name="The Broad Institute Genome Sequencing Center for Infectious Disease"/>
            <person name="Wu L."/>
            <person name="Ma J."/>
        </authorList>
    </citation>
    <scope>NUCLEOTIDE SEQUENCE [LARGE SCALE GENOMIC DNA]</scope>
    <source>
        <strain evidence="3 4">JCM 16009</strain>
    </source>
</reference>